<dbReference type="EMBL" id="WIUZ02000020">
    <property type="protein sequence ID" value="KAF9779193.1"/>
    <property type="molecule type" value="Genomic_DNA"/>
</dbReference>
<gene>
    <name evidence="16" type="ORF">BJ322DRAFT_1089061</name>
</gene>
<feature type="transmembrane region" description="Helical" evidence="13">
    <location>
        <begin position="104"/>
        <end position="123"/>
    </location>
</feature>
<feature type="transmembrane region" description="Helical" evidence="13">
    <location>
        <begin position="425"/>
        <end position="448"/>
    </location>
</feature>
<protein>
    <submittedName>
        <fullName evidence="16">Metal resistance protein YCF1</fullName>
    </submittedName>
</protein>
<feature type="transmembrane region" description="Helical" evidence="13">
    <location>
        <begin position="164"/>
        <end position="184"/>
    </location>
</feature>
<feature type="transmembrane region" description="Helical" evidence="13">
    <location>
        <begin position="264"/>
        <end position="283"/>
    </location>
</feature>
<evidence type="ECO:0000256" key="13">
    <source>
        <dbReference type="SAM" id="Phobius"/>
    </source>
</evidence>
<evidence type="ECO:0000256" key="8">
    <source>
        <dbReference type="ARBA" id="ARBA00022840"/>
    </source>
</evidence>
<feature type="transmembrane region" description="Helical" evidence="13">
    <location>
        <begin position="972"/>
        <end position="999"/>
    </location>
</feature>
<dbReference type="InterPro" id="IPR056227">
    <property type="entry name" value="TMD0_ABC"/>
</dbReference>
<feature type="compositionally biased region" description="Polar residues" evidence="12">
    <location>
        <begin position="854"/>
        <end position="873"/>
    </location>
</feature>
<evidence type="ECO:0000256" key="9">
    <source>
        <dbReference type="ARBA" id="ARBA00022967"/>
    </source>
</evidence>
<comment type="caution">
    <text evidence="16">The sequence shown here is derived from an EMBL/GenBank/DDBJ whole genome shotgun (WGS) entry which is preliminary data.</text>
</comment>
<dbReference type="Pfam" id="PF00005">
    <property type="entry name" value="ABC_tran"/>
    <property type="match status" value="2"/>
</dbReference>
<dbReference type="Proteomes" id="UP000736335">
    <property type="component" value="Unassembled WGS sequence"/>
</dbReference>
<dbReference type="GO" id="GO:0016887">
    <property type="term" value="F:ATP hydrolysis activity"/>
    <property type="evidence" value="ECO:0007669"/>
    <property type="project" value="InterPro"/>
</dbReference>
<keyword evidence="9" id="KW-1278">Translocase</keyword>
<dbReference type="CDD" id="cd18603">
    <property type="entry name" value="ABC_6TM_MRP1_2_3_6_D2_like"/>
    <property type="match status" value="1"/>
</dbReference>
<keyword evidence="7" id="KW-0547">Nucleotide-binding</keyword>
<dbReference type="Gene3D" id="3.40.50.300">
    <property type="entry name" value="P-loop containing nucleotide triphosphate hydrolases"/>
    <property type="match status" value="2"/>
</dbReference>
<keyword evidence="10 13" id="KW-1133">Transmembrane helix</keyword>
<keyword evidence="11 13" id="KW-0472">Membrane</keyword>
<feature type="transmembrane region" description="Helical" evidence="13">
    <location>
        <begin position="135"/>
        <end position="158"/>
    </location>
</feature>
<keyword evidence="8" id="KW-0067">ATP-binding</keyword>
<dbReference type="PROSITE" id="PS50893">
    <property type="entry name" value="ABC_TRANSPORTER_2"/>
    <property type="match status" value="2"/>
</dbReference>
<feature type="transmembrane region" description="Helical" evidence="13">
    <location>
        <begin position="323"/>
        <end position="343"/>
    </location>
</feature>
<dbReference type="SUPFAM" id="SSF52540">
    <property type="entry name" value="P-loop containing nucleoside triphosphate hydrolases"/>
    <property type="match status" value="2"/>
</dbReference>
<feature type="transmembrane region" description="Helical" evidence="13">
    <location>
        <begin position="546"/>
        <end position="568"/>
    </location>
</feature>
<comment type="similarity">
    <text evidence="2">Belongs to the ABC transporter superfamily. ABCC family. Conjugate transporter (TC 3.A.1.208) subfamily.</text>
</comment>
<feature type="transmembrane region" description="Helical" evidence="13">
    <location>
        <begin position="77"/>
        <end position="98"/>
    </location>
</feature>
<dbReference type="CDD" id="cd18595">
    <property type="entry name" value="ABC_6TM_MRP1_2_3_6_D1_like"/>
    <property type="match status" value="1"/>
</dbReference>
<dbReference type="InterPro" id="IPR017871">
    <property type="entry name" value="ABC_transporter-like_CS"/>
</dbReference>
<keyword evidence="5 13" id="KW-0812">Transmembrane</keyword>
<feature type="domain" description="ABC transporter" evidence="14">
    <location>
        <begin position="1251"/>
        <end position="1486"/>
    </location>
</feature>
<dbReference type="SUPFAM" id="SSF90123">
    <property type="entry name" value="ABC transporter transmembrane region"/>
    <property type="match status" value="2"/>
</dbReference>
<feature type="domain" description="ABC transmembrane type-1" evidence="15">
    <location>
        <begin position="932"/>
        <end position="1215"/>
    </location>
</feature>
<evidence type="ECO:0000256" key="4">
    <source>
        <dbReference type="ARBA" id="ARBA00022554"/>
    </source>
</evidence>
<dbReference type="FunFam" id="1.20.1560.10:FF:000010">
    <property type="entry name" value="Multidrug resistance-associated ABC transporter"/>
    <property type="match status" value="1"/>
</dbReference>
<dbReference type="GO" id="GO:0005524">
    <property type="term" value="F:ATP binding"/>
    <property type="evidence" value="ECO:0007669"/>
    <property type="project" value="UniProtKB-KW"/>
</dbReference>
<reference evidence="16" key="2">
    <citation type="submission" date="2020-11" db="EMBL/GenBank/DDBJ databases">
        <authorList>
            <consortium name="DOE Joint Genome Institute"/>
            <person name="Kuo A."/>
            <person name="Miyauchi S."/>
            <person name="Kiss E."/>
            <person name="Drula E."/>
            <person name="Kohler A."/>
            <person name="Sanchez-Garcia M."/>
            <person name="Andreopoulos B."/>
            <person name="Barry K.W."/>
            <person name="Bonito G."/>
            <person name="Buee M."/>
            <person name="Carver A."/>
            <person name="Chen C."/>
            <person name="Cichocki N."/>
            <person name="Clum A."/>
            <person name="Culley D."/>
            <person name="Crous P.W."/>
            <person name="Fauchery L."/>
            <person name="Girlanda M."/>
            <person name="Hayes R."/>
            <person name="Keri Z."/>
            <person name="Labutti K."/>
            <person name="Lipzen A."/>
            <person name="Lombard V."/>
            <person name="Magnuson J."/>
            <person name="Maillard F."/>
            <person name="Morin E."/>
            <person name="Murat C."/>
            <person name="Nolan M."/>
            <person name="Ohm R."/>
            <person name="Pangilinan J."/>
            <person name="Pereira M."/>
            <person name="Perotto S."/>
            <person name="Peter M."/>
            <person name="Riley R."/>
            <person name="Sitrit Y."/>
            <person name="Stielow B."/>
            <person name="Szollosi G."/>
            <person name="Zifcakova L."/>
            <person name="Stursova M."/>
            <person name="Spatafora J.W."/>
            <person name="Tedersoo L."/>
            <person name="Vaario L.-M."/>
            <person name="Yamada A."/>
            <person name="Yan M."/>
            <person name="Wang P."/>
            <person name="Xu J."/>
            <person name="Bruns T."/>
            <person name="Baldrian P."/>
            <person name="Vilgalys R."/>
            <person name="Henrissat B."/>
            <person name="Grigoriev I.V."/>
            <person name="Hibbett D."/>
            <person name="Nagy L.G."/>
            <person name="Martin F.M."/>
        </authorList>
    </citation>
    <scope>NUCLEOTIDE SEQUENCE</scope>
    <source>
        <strain evidence="16">UH-Tt-Lm1</strain>
    </source>
</reference>
<evidence type="ECO:0000256" key="6">
    <source>
        <dbReference type="ARBA" id="ARBA00022737"/>
    </source>
</evidence>
<dbReference type="GO" id="GO:0000329">
    <property type="term" value="C:fungal-type vacuole membrane"/>
    <property type="evidence" value="ECO:0007669"/>
    <property type="project" value="UniProtKB-ARBA"/>
</dbReference>
<feature type="transmembrane region" description="Helical" evidence="13">
    <location>
        <begin position="512"/>
        <end position="534"/>
    </location>
</feature>
<dbReference type="PROSITE" id="PS00211">
    <property type="entry name" value="ABC_TRANSPORTER_1"/>
    <property type="match status" value="2"/>
</dbReference>
<dbReference type="InterPro" id="IPR011527">
    <property type="entry name" value="ABC1_TM_dom"/>
</dbReference>
<evidence type="ECO:0000256" key="11">
    <source>
        <dbReference type="ARBA" id="ARBA00023136"/>
    </source>
</evidence>
<feature type="transmembrane region" description="Helical" evidence="13">
    <location>
        <begin position="930"/>
        <end position="952"/>
    </location>
</feature>
<feature type="region of interest" description="Disordered" evidence="12">
    <location>
        <begin position="834"/>
        <end position="873"/>
    </location>
</feature>
<keyword evidence="17" id="KW-1185">Reference proteome</keyword>
<accession>A0A9P6H495</accession>
<evidence type="ECO:0000259" key="15">
    <source>
        <dbReference type="PROSITE" id="PS50929"/>
    </source>
</evidence>
<dbReference type="InterPro" id="IPR003439">
    <property type="entry name" value="ABC_transporter-like_ATP-bd"/>
</dbReference>
<dbReference type="PANTHER" id="PTHR24223:SF443">
    <property type="entry name" value="MULTIDRUG-RESISTANCE LIKE PROTEIN 1, ISOFORM I"/>
    <property type="match status" value="1"/>
</dbReference>
<evidence type="ECO:0000259" key="14">
    <source>
        <dbReference type="PROSITE" id="PS50893"/>
    </source>
</evidence>
<reference evidence="16" key="1">
    <citation type="journal article" date="2020" name="Nat. Commun.">
        <title>Large-scale genome sequencing of mycorrhizal fungi provides insights into the early evolution of symbiotic traits.</title>
        <authorList>
            <person name="Miyauchi S."/>
            <person name="Kiss E."/>
            <person name="Kuo A."/>
            <person name="Drula E."/>
            <person name="Kohler A."/>
            <person name="Sanchez-Garcia M."/>
            <person name="Morin E."/>
            <person name="Andreopoulos B."/>
            <person name="Barry K.W."/>
            <person name="Bonito G."/>
            <person name="Buee M."/>
            <person name="Carver A."/>
            <person name="Chen C."/>
            <person name="Cichocki N."/>
            <person name="Clum A."/>
            <person name="Culley D."/>
            <person name="Crous P.W."/>
            <person name="Fauchery L."/>
            <person name="Girlanda M."/>
            <person name="Hayes R.D."/>
            <person name="Keri Z."/>
            <person name="LaButti K."/>
            <person name="Lipzen A."/>
            <person name="Lombard V."/>
            <person name="Magnuson J."/>
            <person name="Maillard F."/>
            <person name="Murat C."/>
            <person name="Nolan M."/>
            <person name="Ohm R.A."/>
            <person name="Pangilinan J."/>
            <person name="Pereira M.F."/>
            <person name="Perotto S."/>
            <person name="Peter M."/>
            <person name="Pfister S."/>
            <person name="Riley R."/>
            <person name="Sitrit Y."/>
            <person name="Stielow J.B."/>
            <person name="Szollosi G."/>
            <person name="Zifcakova L."/>
            <person name="Stursova M."/>
            <person name="Spatafora J.W."/>
            <person name="Tedersoo L."/>
            <person name="Vaario L.M."/>
            <person name="Yamada A."/>
            <person name="Yan M."/>
            <person name="Wang P."/>
            <person name="Xu J."/>
            <person name="Bruns T."/>
            <person name="Baldrian P."/>
            <person name="Vilgalys R."/>
            <person name="Dunand C."/>
            <person name="Henrissat B."/>
            <person name="Grigoriev I.V."/>
            <person name="Hibbett D."/>
            <person name="Nagy L.G."/>
            <person name="Martin F.M."/>
        </authorList>
    </citation>
    <scope>NUCLEOTIDE SEQUENCE</scope>
    <source>
        <strain evidence="16">UH-Tt-Lm1</strain>
    </source>
</reference>
<dbReference type="FunFam" id="3.40.50.300:FF:000450">
    <property type="entry name" value="ABC transporter C family member 2"/>
    <property type="match status" value="1"/>
</dbReference>
<dbReference type="InterPro" id="IPR036640">
    <property type="entry name" value="ABC1_TM_sf"/>
</dbReference>
<evidence type="ECO:0000256" key="5">
    <source>
        <dbReference type="ARBA" id="ARBA00022692"/>
    </source>
</evidence>
<feature type="transmembrane region" description="Helical" evidence="13">
    <location>
        <begin position="34"/>
        <end position="53"/>
    </location>
</feature>
<keyword evidence="4" id="KW-0926">Vacuole</keyword>
<name>A0A9P6H495_9AGAM</name>
<dbReference type="CDD" id="cd03244">
    <property type="entry name" value="ABCC_MRP_domain2"/>
    <property type="match status" value="1"/>
</dbReference>
<feature type="domain" description="ABC transmembrane type-1" evidence="15">
    <location>
        <begin position="278"/>
        <end position="569"/>
    </location>
</feature>
<dbReference type="InterPro" id="IPR050173">
    <property type="entry name" value="ABC_transporter_C-like"/>
</dbReference>
<dbReference type="FunFam" id="1.20.1560.10:FF:000020">
    <property type="entry name" value="ABC metal ion transporter"/>
    <property type="match status" value="1"/>
</dbReference>
<evidence type="ECO:0000256" key="10">
    <source>
        <dbReference type="ARBA" id="ARBA00022989"/>
    </source>
</evidence>
<dbReference type="Gene3D" id="1.20.1560.10">
    <property type="entry name" value="ABC transporter type 1, transmembrane domain"/>
    <property type="match status" value="2"/>
</dbReference>
<evidence type="ECO:0000256" key="2">
    <source>
        <dbReference type="ARBA" id="ARBA00009726"/>
    </source>
</evidence>
<evidence type="ECO:0000313" key="16">
    <source>
        <dbReference type="EMBL" id="KAF9779193.1"/>
    </source>
</evidence>
<evidence type="ECO:0000256" key="1">
    <source>
        <dbReference type="ARBA" id="ARBA00004128"/>
    </source>
</evidence>
<keyword evidence="6" id="KW-0677">Repeat</keyword>
<comment type="subcellular location">
    <subcellularLocation>
        <location evidence="1">Vacuole membrane</location>
        <topology evidence="1">Multi-pass membrane protein</topology>
    </subcellularLocation>
</comment>
<dbReference type="Pfam" id="PF24357">
    <property type="entry name" value="TMD0_ABC"/>
    <property type="match status" value="1"/>
</dbReference>
<dbReference type="SMART" id="SM00382">
    <property type="entry name" value="AAA"/>
    <property type="match status" value="2"/>
</dbReference>
<evidence type="ECO:0000256" key="12">
    <source>
        <dbReference type="SAM" id="MobiDB-lite"/>
    </source>
</evidence>
<dbReference type="InterPro" id="IPR027417">
    <property type="entry name" value="P-loop_NTPase"/>
</dbReference>
<dbReference type="GO" id="GO:0140359">
    <property type="term" value="F:ABC-type transporter activity"/>
    <property type="evidence" value="ECO:0007669"/>
    <property type="project" value="InterPro"/>
</dbReference>
<dbReference type="OrthoDB" id="6500128at2759"/>
<evidence type="ECO:0000256" key="7">
    <source>
        <dbReference type="ARBA" id="ARBA00022741"/>
    </source>
</evidence>
<dbReference type="CDD" id="cd03250">
    <property type="entry name" value="ABCC_MRP_domain1"/>
    <property type="match status" value="1"/>
</dbReference>
<proteinExistence type="inferred from homology"/>
<dbReference type="FunFam" id="3.40.50.300:FF:000565">
    <property type="entry name" value="ABC bile acid transporter"/>
    <property type="match status" value="1"/>
</dbReference>
<evidence type="ECO:0000256" key="3">
    <source>
        <dbReference type="ARBA" id="ARBA00022448"/>
    </source>
</evidence>
<organism evidence="16 17">
    <name type="scientific">Thelephora terrestris</name>
    <dbReference type="NCBI Taxonomy" id="56493"/>
    <lineage>
        <taxon>Eukaryota</taxon>
        <taxon>Fungi</taxon>
        <taxon>Dikarya</taxon>
        <taxon>Basidiomycota</taxon>
        <taxon>Agaricomycotina</taxon>
        <taxon>Agaricomycetes</taxon>
        <taxon>Thelephorales</taxon>
        <taxon>Thelephoraceae</taxon>
        <taxon>Thelephora</taxon>
    </lineage>
</organism>
<evidence type="ECO:0000313" key="17">
    <source>
        <dbReference type="Proteomes" id="UP000736335"/>
    </source>
</evidence>
<dbReference type="PROSITE" id="PS50929">
    <property type="entry name" value="ABC_TM1F"/>
    <property type="match status" value="2"/>
</dbReference>
<dbReference type="Pfam" id="PF00664">
    <property type="entry name" value="ABC_membrane"/>
    <property type="match status" value="2"/>
</dbReference>
<dbReference type="PANTHER" id="PTHR24223">
    <property type="entry name" value="ATP-BINDING CASSETTE SUB-FAMILY C"/>
    <property type="match status" value="1"/>
</dbReference>
<sequence length="1491" mass="165300">MATCRTTYDGAHEGWGPVSRLREFDLTPCFEEGILLSTLLVLLLVVSLFRLWATKPEIAEPTRTLTTRSASVLKAKLVFLGAAFSVSLANIAFVAFGHIRVPVFQSYILEPLALLPAIFLTHANHKRTRTSSSTLLLFWPTYTVALLIWGRTLATIYSGNISDIIVPLALHFGVLLFGLFSFALELIAPKFELDIDDEVDETHVENPVISANIFSRWSFGYMTPTLKKGAKDYITDKDLPSLLKEDQAAELGQKLTDALAKRKSLYLGLAVAYGKPFAFALFLKLVQDCLSFLQPQFLRWLLSFITDYQDAREGLLGERPTPLIGFSYALLMFLASVLQTIILHQYFQRVFETGLRVRAGLVTVIYQKSLRISNDGQGRSTGEVVSLMSVDSTRLQEFCTYGLIIISGTFQIILAFVSLYNLLGWSAFVGVAIMVFSIPLNAFTANILKKLQLKQMKSRDKRTKMMSELLNNIKSIKLYAWDYAFMNRVMRVRNDEELKNLRKIGIVGSLNSSLWSGIPFLVAFSSFATAAYISPTPLTADIIFPAISLFMLLQFPLAMFAMVISNLIEAIVSVKRISSFLDSEELQTDARDVILKENIQDGDEVLSIANAEFYWSKDGKEPTLQDINLTVRKGELIAVLGQVGAGKSSLLSAIIGAMRRTEGKIGVYGTVAYVPQNPWIMSGTIKDNILFSHHYDETFYNLVLDACALRPDLALLSHGDMTEVGEKGITLSGGQRARVALARAIYARADLVLLDDVLAAVDAHVARHIYDHVVGPDGLLATKARILVTNSISFLTGCSNIVLIRRGIILESGSFETIMSNNHGEIQKLIREHTRAPSSGASTPFPRTGEVTPQEDNSTLVPSPTNDSPPSLSTIEEKLKRRNSYGRSQIKLPTRSRLPISEGIQQEHSEKGRVKSSVYRRYIEACSTSGFALFIAAIVVAQAFSILSNFALRSWSEDNRQTRENRGITKYLALSGIAQLLSVFFFAIATVALLLLCALRSSKQLHDNMLNSLIHAPLSFFEQTPTGRVLNIFSKDIYNIDSVLPRTIQSMFRTMATCIGIIIVIGIFFPIFLVVVPPLAWFYVRVMTYYLDTSRELKRLDAVSRSPIFAWFSESIAGLSTIRAFGQEEIFLTNHKKKVDANQICYMPSVLINRWLAVRLEFVGTCIIFVVSNLALVALITTGVDAALVGLVLSYALNTTSALNWVVRSASDVEQNIVSVERILHYVELKPEAPYEIPDTEPKSWPTAGEVKFVDYATKYRPELDLVLKDINVTVNAKEKIGICGRTGSGKSSFLLALFRILEATQGGIEIDGVDISKIGLRNLRSAISIVPQSPDLFEGTLRENIDPVGTYQDADIWRALEQVRLKEFVEGLEGGLEATVKEGGSSLSAGQRQLLCFARALLRKTKILVLDEATSAVDLDTDKAIQEIIRGPEFADVTLLTIAHRLNTIIDYDRILVLGSGRVVEFDSPKVLLDKKDSQFYSLALEAGLA</sequence>
<keyword evidence="3" id="KW-0813">Transport</keyword>
<feature type="domain" description="ABC transporter" evidence="14">
    <location>
        <begin position="606"/>
        <end position="831"/>
    </location>
</feature>
<feature type="transmembrane region" description="Helical" evidence="13">
    <location>
        <begin position="1056"/>
        <end position="1084"/>
    </location>
</feature>
<dbReference type="InterPro" id="IPR003593">
    <property type="entry name" value="AAA+_ATPase"/>
</dbReference>
<feature type="transmembrane region" description="Helical" evidence="13">
    <location>
        <begin position="398"/>
        <end position="419"/>
    </location>
</feature>